<dbReference type="Gene3D" id="2.10.109.10">
    <property type="entry name" value="Umud Fragment, subunit A"/>
    <property type="match status" value="1"/>
</dbReference>
<dbReference type="Pfam" id="PF10502">
    <property type="entry name" value="Peptidase_S26"/>
    <property type="match status" value="1"/>
</dbReference>
<comment type="similarity">
    <text evidence="2">Belongs to the peptidase S26C family.</text>
</comment>
<comment type="caution">
    <text evidence="8">The sequence shown here is derived from an EMBL/GenBank/DDBJ whole genome shotgun (WGS) entry which is preliminary data.</text>
</comment>
<keyword evidence="3" id="KW-0732">Signal</keyword>
<protein>
    <submittedName>
        <fullName evidence="8">Conjugative transfer signal peptidase TraF</fullName>
    </submittedName>
</protein>
<reference evidence="9" key="1">
    <citation type="submission" date="2017-11" db="EMBL/GenBank/DDBJ databases">
        <authorList>
            <person name="Kuznetsova I."/>
            <person name="Sazanova A."/>
            <person name="Chirak E."/>
            <person name="Safronova V."/>
            <person name="Willems A."/>
        </authorList>
    </citation>
    <scope>NUCLEOTIDE SEQUENCE [LARGE SCALE GENOMIC DNA]</scope>
    <source>
        <strain evidence="9">PEPV15</strain>
    </source>
</reference>
<keyword evidence="9" id="KW-1185">Reference proteome</keyword>
<dbReference type="SUPFAM" id="SSF51306">
    <property type="entry name" value="LexA/Signal peptidase"/>
    <property type="match status" value="1"/>
</dbReference>
<evidence type="ECO:0000256" key="5">
    <source>
        <dbReference type="ARBA" id="ARBA00022971"/>
    </source>
</evidence>
<dbReference type="NCBIfam" id="TIGR02771">
    <property type="entry name" value="TraF_Ti"/>
    <property type="match status" value="1"/>
</dbReference>
<dbReference type="InterPro" id="IPR019533">
    <property type="entry name" value="Peptidase_S26"/>
</dbReference>
<dbReference type="Proteomes" id="UP000241158">
    <property type="component" value="Unassembled WGS sequence"/>
</dbReference>
<dbReference type="NCBIfam" id="NF010412">
    <property type="entry name" value="PRK13838.1"/>
    <property type="match status" value="1"/>
</dbReference>
<keyword evidence="5" id="KW-0184">Conjugation</keyword>
<gene>
    <name evidence="8" type="primary">traF</name>
    <name evidence="8" type="ORF">CU100_26335</name>
</gene>
<dbReference type="InterPro" id="IPR036286">
    <property type="entry name" value="LexA/Signal_pep-like_sf"/>
</dbReference>
<dbReference type="InterPro" id="IPR014139">
    <property type="entry name" value="Peptidase_S26C_TraF"/>
</dbReference>
<dbReference type="GO" id="GO:0006465">
    <property type="term" value="P:signal peptide processing"/>
    <property type="evidence" value="ECO:0007669"/>
    <property type="project" value="InterPro"/>
</dbReference>
<dbReference type="AlphaFoldDB" id="A0A2P7AKG3"/>
<evidence type="ECO:0000256" key="6">
    <source>
        <dbReference type="SAM" id="Phobius"/>
    </source>
</evidence>
<evidence type="ECO:0000256" key="3">
    <source>
        <dbReference type="ARBA" id="ARBA00022729"/>
    </source>
</evidence>
<dbReference type="GO" id="GO:0004252">
    <property type="term" value="F:serine-type endopeptidase activity"/>
    <property type="evidence" value="ECO:0007669"/>
    <property type="project" value="InterPro"/>
</dbReference>
<evidence type="ECO:0000313" key="8">
    <source>
        <dbReference type="EMBL" id="PSH54692.1"/>
    </source>
</evidence>
<accession>A0A2P7AKG3</accession>
<dbReference type="OrthoDB" id="5360818at2"/>
<evidence type="ECO:0000313" key="9">
    <source>
        <dbReference type="Proteomes" id="UP000241158"/>
    </source>
</evidence>
<name>A0A2P7AKG3_9HYPH</name>
<keyword evidence="6" id="KW-0812">Transmembrane</keyword>
<organism evidence="8 9">
    <name type="scientific">Phyllobacterium endophyticum</name>
    <dbReference type="NCBI Taxonomy" id="1149773"/>
    <lineage>
        <taxon>Bacteria</taxon>
        <taxon>Pseudomonadati</taxon>
        <taxon>Pseudomonadota</taxon>
        <taxon>Alphaproteobacteria</taxon>
        <taxon>Hyphomicrobiales</taxon>
        <taxon>Phyllobacteriaceae</taxon>
        <taxon>Phyllobacterium</taxon>
    </lineage>
</organism>
<keyword evidence="4" id="KW-0574">Periplasm</keyword>
<keyword evidence="6" id="KW-1133">Transmembrane helix</keyword>
<feature type="domain" description="Peptidase S26" evidence="7">
    <location>
        <begin position="10"/>
        <end position="169"/>
    </location>
</feature>
<comment type="subcellular location">
    <subcellularLocation>
        <location evidence="1">Periplasm</location>
    </subcellularLocation>
</comment>
<evidence type="ECO:0000256" key="1">
    <source>
        <dbReference type="ARBA" id="ARBA00004418"/>
    </source>
</evidence>
<dbReference type="EMBL" id="PGGN01000008">
    <property type="protein sequence ID" value="PSH54692.1"/>
    <property type="molecule type" value="Genomic_DNA"/>
</dbReference>
<sequence>MSRGHVVSPVLVTSVALLTIAAGGWFGGYRLNLTPSEPLGLWQIEPLTRPLSVGDMVFDCPPSSKEFALAVERGYVHRGLCPVGVAPLIKTVVALSGQRVEIGSDVVIDRLPLPNSAVRPSDGAGRPLHPFAGGIVPSGHLFLHSDFASSYDSRYFGPVPETGLLGLARPVLTFDP</sequence>
<evidence type="ECO:0000259" key="7">
    <source>
        <dbReference type="Pfam" id="PF10502"/>
    </source>
</evidence>
<feature type="transmembrane region" description="Helical" evidence="6">
    <location>
        <begin position="6"/>
        <end position="26"/>
    </location>
</feature>
<proteinExistence type="inferred from homology"/>
<dbReference type="RefSeq" id="WP_106719596.1">
    <property type="nucleotide sequence ID" value="NZ_JACHXT010000003.1"/>
</dbReference>
<keyword evidence="6" id="KW-0472">Membrane</keyword>
<evidence type="ECO:0000256" key="4">
    <source>
        <dbReference type="ARBA" id="ARBA00022764"/>
    </source>
</evidence>
<evidence type="ECO:0000256" key="2">
    <source>
        <dbReference type="ARBA" id="ARBA00005849"/>
    </source>
</evidence>
<dbReference type="GO" id="GO:0042597">
    <property type="term" value="C:periplasmic space"/>
    <property type="evidence" value="ECO:0007669"/>
    <property type="project" value="UniProtKB-SubCell"/>
</dbReference>